<protein>
    <submittedName>
        <fullName evidence="1">Uncharacterized protein</fullName>
    </submittedName>
</protein>
<keyword evidence="2" id="KW-1185">Reference proteome</keyword>
<organism evidence="1 2">
    <name type="scientific">Musa troglodytarum</name>
    <name type="common">fe'i banana</name>
    <dbReference type="NCBI Taxonomy" id="320322"/>
    <lineage>
        <taxon>Eukaryota</taxon>
        <taxon>Viridiplantae</taxon>
        <taxon>Streptophyta</taxon>
        <taxon>Embryophyta</taxon>
        <taxon>Tracheophyta</taxon>
        <taxon>Spermatophyta</taxon>
        <taxon>Magnoliopsida</taxon>
        <taxon>Liliopsida</taxon>
        <taxon>Zingiberales</taxon>
        <taxon>Musaceae</taxon>
        <taxon>Musa</taxon>
    </lineage>
</organism>
<dbReference type="EMBL" id="CP097506">
    <property type="protein sequence ID" value="URD96623.1"/>
    <property type="molecule type" value="Genomic_DNA"/>
</dbReference>
<dbReference type="AlphaFoldDB" id="A0A9E7FJ45"/>
<evidence type="ECO:0000313" key="1">
    <source>
        <dbReference type="EMBL" id="URD96623.1"/>
    </source>
</evidence>
<name>A0A9E7FJ45_9LILI</name>
<reference evidence="1" key="1">
    <citation type="submission" date="2022-05" db="EMBL/GenBank/DDBJ databases">
        <title>The Musa troglodytarum L. genome provides insights into the mechanism of non-climacteric behaviour and enrichment of carotenoids.</title>
        <authorList>
            <person name="Wang J."/>
        </authorList>
    </citation>
    <scope>NUCLEOTIDE SEQUENCE</scope>
    <source>
        <tissue evidence="1">Leaf</tissue>
    </source>
</reference>
<dbReference type="OrthoDB" id="1913089at2759"/>
<sequence length="118" mass="13783">MLRTRLRRLPHPSAETMEDGMRTRSFRDEDYINRRAFLRSYPLQWGEEKEEEEGEDYQKEAAASREHQASLKTRLAVVLQWGGATLLLLKRWKRKIGCYSVACGPFGFNKPSHKLLSV</sequence>
<evidence type="ECO:0000313" key="2">
    <source>
        <dbReference type="Proteomes" id="UP001055439"/>
    </source>
</evidence>
<accession>A0A9E7FJ45</accession>
<proteinExistence type="predicted"/>
<gene>
    <name evidence="1" type="ORF">MUK42_36958</name>
</gene>
<dbReference type="Proteomes" id="UP001055439">
    <property type="component" value="Chromosome 4"/>
</dbReference>